<dbReference type="GO" id="GO:0016020">
    <property type="term" value="C:membrane"/>
    <property type="evidence" value="ECO:0007669"/>
    <property type="project" value="UniProtKB-SubCell"/>
</dbReference>
<evidence type="ECO:0000313" key="6">
    <source>
        <dbReference type="Proteomes" id="UP000014760"/>
    </source>
</evidence>
<dbReference type="OMA" id="QHAINEH"/>
<reference evidence="6" key="1">
    <citation type="submission" date="2012-12" db="EMBL/GenBank/DDBJ databases">
        <authorList>
            <person name="Hellsten U."/>
            <person name="Grimwood J."/>
            <person name="Chapman J.A."/>
            <person name="Shapiro H."/>
            <person name="Aerts A."/>
            <person name="Otillar R.P."/>
            <person name="Terry A.Y."/>
            <person name="Boore J.L."/>
            <person name="Simakov O."/>
            <person name="Marletaz F."/>
            <person name="Cho S.-J."/>
            <person name="Edsinger-Gonzales E."/>
            <person name="Havlak P."/>
            <person name="Kuo D.-H."/>
            <person name="Larsson T."/>
            <person name="Lv J."/>
            <person name="Arendt D."/>
            <person name="Savage R."/>
            <person name="Osoegawa K."/>
            <person name="de Jong P."/>
            <person name="Lindberg D.R."/>
            <person name="Seaver E.C."/>
            <person name="Weisblat D.A."/>
            <person name="Putnam N.H."/>
            <person name="Grigoriev I.V."/>
            <person name="Rokhsar D.S."/>
        </authorList>
    </citation>
    <scope>NUCLEOTIDE SEQUENCE</scope>
    <source>
        <strain evidence="6">I ESC-2004</strain>
    </source>
</reference>
<dbReference type="SUPFAM" id="SSF103473">
    <property type="entry name" value="MFS general substrate transporter"/>
    <property type="match status" value="1"/>
</dbReference>
<dbReference type="EnsemblMetazoa" id="CapteT205609">
    <property type="protein sequence ID" value="CapteP205609"/>
    <property type="gene ID" value="CapteG205609"/>
</dbReference>
<proteinExistence type="predicted"/>
<feature type="transmembrane region" description="Helical" evidence="2">
    <location>
        <begin position="81"/>
        <end position="98"/>
    </location>
</feature>
<feature type="transmembrane region" description="Helical" evidence="2">
    <location>
        <begin position="235"/>
        <end position="256"/>
    </location>
</feature>
<sequence length="458" mass="49048">MPDGVVPDGGYGWVVVFASFLLQTLTKGITYTFGVVFVDMLAVFGSSASTTAWIGSIQAALLNFTGILSGPLIQRFGWRKVTIAGSFLSASGFALSAAAPNVYILYLTYGVMTGLGNGLMFLTSMVAVQHYFDRRRSLATGIAVSGSGVGTLTFGLLSRALLDGVGFQMTMIIQGSIMLLGVISGALLRPLEVTALEVDFGPGEVERSKSVQSTLTDAEELDEANRCSNCIDLSLFKSPIFCLFGIGVLGFCLGYHVPFTYIPERARQFGVDAQSASFLISIVGIANVASRLVIGWMADHSPTIRFYLAGVTLTLGGVSSILIPYMTTYPLMIMYSALFGMFSGIWSSLFPVILVDLLGVAVIERSLGQVLAVGSIAFLLASPMSVLPSKVSRIPGIAIGAGSADIEETLVAVNVTVTRVIDSIFGRFFVFFFFITNIYFVHYIMHIYHVTTNKAPPQ</sequence>
<dbReference type="Proteomes" id="UP000014760">
    <property type="component" value="Unassembled WGS sequence"/>
</dbReference>
<dbReference type="Pfam" id="PF07690">
    <property type="entry name" value="MFS_1"/>
    <property type="match status" value="1"/>
</dbReference>
<keyword evidence="2" id="KW-1133">Transmembrane helix</keyword>
<dbReference type="PANTHER" id="PTHR11360:SF284">
    <property type="entry name" value="EG:103B4.3 PROTEIN-RELATED"/>
    <property type="match status" value="1"/>
</dbReference>
<feature type="transmembrane region" description="Helical" evidence="2">
    <location>
        <begin position="332"/>
        <end position="355"/>
    </location>
</feature>
<reference evidence="4 6" key="2">
    <citation type="journal article" date="2013" name="Nature">
        <title>Insights into bilaterian evolution from three spiralian genomes.</title>
        <authorList>
            <person name="Simakov O."/>
            <person name="Marletaz F."/>
            <person name="Cho S.J."/>
            <person name="Edsinger-Gonzales E."/>
            <person name="Havlak P."/>
            <person name="Hellsten U."/>
            <person name="Kuo D.H."/>
            <person name="Larsson T."/>
            <person name="Lv J."/>
            <person name="Arendt D."/>
            <person name="Savage R."/>
            <person name="Osoegawa K."/>
            <person name="de Jong P."/>
            <person name="Grimwood J."/>
            <person name="Chapman J.A."/>
            <person name="Shapiro H."/>
            <person name="Aerts A."/>
            <person name="Otillar R.P."/>
            <person name="Terry A.Y."/>
            <person name="Boore J.L."/>
            <person name="Grigoriev I.V."/>
            <person name="Lindberg D.R."/>
            <person name="Seaver E.C."/>
            <person name="Weisblat D.A."/>
            <person name="Putnam N.H."/>
            <person name="Rokhsar D.S."/>
        </authorList>
    </citation>
    <scope>NUCLEOTIDE SEQUENCE</scope>
    <source>
        <strain evidence="4 6">I ESC-2004</strain>
    </source>
</reference>
<feature type="transmembrane region" description="Helical" evidence="2">
    <location>
        <begin position="306"/>
        <end position="326"/>
    </location>
</feature>
<dbReference type="PROSITE" id="PS50850">
    <property type="entry name" value="MFS"/>
    <property type="match status" value="1"/>
</dbReference>
<accession>R7U485</accession>
<dbReference type="EMBL" id="AMQN01002067">
    <property type="status" value="NOT_ANNOTATED_CDS"/>
    <property type="molecule type" value="Genomic_DNA"/>
</dbReference>
<evidence type="ECO:0000256" key="1">
    <source>
        <dbReference type="ARBA" id="ARBA00004141"/>
    </source>
</evidence>
<dbReference type="EMBL" id="KB307920">
    <property type="protein sequence ID" value="ELT98491.1"/>
    <property type="molecule type" value="Genomic_DNA"/>
</dbReference>
<comment type="subcellular location">
    <subcellularLocation>
        <location evidence="1">Membrane</location>
        <topology evidence="1">Multi-pass membrane protein</topology>
    </subcellularLocation>
</comment>
<organism evidence="4">
    <name type="scientific">Capitella teleta</name>
    <name type="common">Polychaete worm</name>
    <dbReference type="NCBI Taxonomy" id="283909"/>
    <lineage>
        <taxon>Eukaryota</taxon>
        <taxon>Metazoa</taxon>
        <taxon>Spiralia</taxon>
        <taxon>Lophotrochozoa</taxon>
        <taxon>Annelida</taxon>
        <taxon>Polychaeta</taxon>
        <taxon>Sedentaria</taxon>
        <taxon>Scolecida</taxon>
        <taxon>Capitellidae</taxon>
        <taxon>Capitella</taxon>
    </lineage>
</organism>
<feature type="transmembrane region" description="Helical" evidence="2">
    <location>
        <begin position="424"/>
        <end position="445"/>
    </location>
</feature>
<dbReference type="OrthoDB" id="10060767at2759"/>
<feature type="transmembrane region" description="Helical" evidence="2">
    <location>
        <begin position="50"/>
        <end position="69"/>
    </location>
</feature>
<dbReference type="GO" id="GO:0008028">
    <property type="term" value="F:monocarboxylic acid transmembrane transporter activity"/>
    <property type="evidence" value="ECO:0007669"/>
    <property type="project" value="TreeGrafter"/>
</dbReference>
<reference evidence="5" key="3">
    <citation type="submission" date="2015-06" db="UniProtKB">
        <authorList>
            <consortium name="EnsemblMetazoa"/>
        </authorList>
    </citation>
    <scope>IDENTIFICATION</scope>
</reference>
<keyword evidence="2" id="KW-0812">Transmembrane</keyword>
<dbReference type="InterPro" id="IPR050327">
    <property type="entry name" value="Proton-linked_MCT"/>
</dbReference>
<dbReference type="InterPro" id="IPR020846">
    <property type="entry name" value="MFS_dom"/>
</dbReference>
<feature type="transmembrane region" description="Helical" evidence="2">
    <location>
        <begin position="104"/>
        <end position="126"/>
    </location>
</feature>
<feature type="transmembrane region" description="Helical" evidence="2">
    <location>
        <begin position="276"/>
        <end position="294"/>
    </location>
</feature>
<evidence type="ECO:0000256" key="2">
    <source>
        <dbReference type="SAM" id="Phobius"/>
    </source>
</evidence>
<dbReference type="InterPro" id="IPR036259">
    <property type="entry name" value="MFS_trans_sf"/>
</dbReference>
<feature type="transmembrane region" description="Helical" evidence="2">
    <location>
        <begin position="169"/>
        <end position="188"/>
    </location>
</feature>
<protein>
    <recommendedName>
        <fullName evidence="3">Major facilitator superfamily (MFS) profile domain-containing protein</fullName>
    </recommendedName>
</protein>
<dbReference type="PANTHER" id="PTHR11360">
    <property type="entry name" value="MONOCARBOXYLATE TRANSPORTER"/>
    <property type="match status" value="1"/>
</dbReference>
<feature type="transmembrane region" description="Helical" evidence="2">
    <location>
        <begin position="12"/>
        <end position="38"/>
    </location>
</feature>
<dbReference type="AlphaFoldDB" id="R7U485"/>
<keyword evidence="6" id="KW-1185">Reference proteome</keyword>
<gene>
    <name evidence="4" type="ORF">CAPTEDRAFT_205609</name>
</gene>
<name>R7U485_CAPTE</name>
<dbReference type="HOGENOM" id="CLU_001265_59_1_1"/>
<feature type="transmembrane region" description="Helical" evidence="2">
    <location>
        <begin position="138"/>
        <end position="157"/>
    </location>
</feature>
<evidence type="ECO:0000259" key="3">
    <source>
        <dbReference type="PROSITE" id="PS50850"/>
    </source>
</evidence>
<dbReference type="InterPro" id="IPR011701">
    <property type="entry name" value="MFS"/>
</dbReference>
<evidence type="ECO:0000313" key="4">
    <source>
        <dbReference type="EMBL" id="ELT98491.1"/>
    </source>
</evidence>
<keyword evidence="2" id="KW-0472">Membrane</keyword>
<feature type="domain" description="Major facilitator superfamily (MFS) profile" evidence="3">
    <location>
        <begin position="12"/>
        <end position="454"/>
    </location>
</feature>
<dbReference type="Gene3D" id="1.20.1250.20">
    <property type="entry name" value="MFS general substrate transporter like domains"/>
    <property type="match status" value="1"/>
</dbReference>
<dbReference type="CDD" id="cd17352">
    <property type="entry name" value="MFS_MCT_SLC16"/>
    <property type="match status" value="1"/>
</dbReference>
<evidence type="ECO:0000313" key="5">
    <source>
        <dbReference type="EnsemblMetazoa" id="CapteP205609"/>
    </source>
</evidence>